<proteinExistence type="predicted"/>
<name>A0A4C1ZBU2_EUMVA</name>
<dbReference type="EMBL" id="BGZK01001774">
    <property type="protein sequence ID" value="GBP86046.1"/>
    <property type="molecule type" value="Genomic_DNA"/>
</dbReference>
<accession>A0A4C1ZBU2</accession>
<reference evidence="1 2" key="1">
    <citation type="journal article" date="2019" name="Commun. Biol.">
        <title>The bagworm genome reveals a unique fibroin gene that provides high tensile strength.</title>
        <authorList>
            <person name="Kono N."/>
            <person name="Nakamura H."/>
            <person name="Ohtoshi R."/>
            <person name="Tomita M."/>
            <person name="Numata K."/>
            <person name="Arakawa K."/>
        </authorList>
    </citation>
    <scope>NUCLEOTIDE SEQUENCE [LARGE SCALE GENOMIC DNA]</scope>
</reference>
<evidence type="ECO:0000313" key="2">
    <source>
        <dbReference type="Proteomes" id="UP000299102"/>
    </source>
</evidence>
<dbReference type="AlphaFoldDB" id="A0A4C1ZBU2"/>
<keyword evidence="2" id="KW-1185">Reference proteome</keyword>
<gene>
    <name evidence="1" type="ORF">EVAR_68525_1</name>
</gene>
<evidence type="ECO:0000313" key="1">
    <source>
        <dbReference type="EMBL" id="GBP86046.1"/>
    </source>
</evidence>
<comment type="caution">
    <text evidence="1">The sequence shown here is derived from an EMBL/GenBank/DDBJ whole genome shotgun (WGS) entry which is preliminary data.</text>
</comment>
<protein>
    <submittedName>
        <fullName evidence="1">Uncharacterized protein</fullName>
    </submittedName>
</protein>
<dbReference type="OrthoDB" id="6931711at2759"/>
<organism evidence="1 2">
    <name type="scientific">Eumeta variegata</name>
    <name type="common">Bagworm moth</name>
    <name type="synonym">Eumeta japonica</name>
    <dbReference type="NCBI Taxonomy" id="151549"/>
    <lineage>
        <taxon>Eukaryota</taxon>
        <taxon>Metazoa</taxon>
        <taxon>Ecdysozoa</taxon>
        <taxon>Arthropoda</taxon>
        <taxon>Hexapoda</taxon>
        <taxon>Insecta</taxon>
        <taxon>Pterygota</taxon>
        <taxon>Neoptera</taxon>
        <taxon>Endopterygota</taxon>
        <taxon>Lepidoptera</taxon>
        <taxon>Glossata</taxon>
        <taxon>Ditrysia</taxon>
        <taxon>Tineoidea</taxon>
        <taxon>Psychidae</taxon>
        <taxon>Oiketicinae</taxon>
        <taxon>Eumeta</taxon>
    </lineage>
</organism>
<dbReference type="Proteomes" id="UP000299102">
    <property type="component" value="Unassembled WGS sequence"/>
</dbReference>
<sequence>MKQTFFFFTSYDPHLASDSVPAQGFTPGLALGSRHISTHKANFDLSPALGSDFALAYNSNLDFAPTHGSNIDHSLELGFDSGSAAGSNFCGILDSNSIITDIKINHNPYFVQWCKSLHFRQHKSVILLFCIQLVAWRALPPLDPNTLWRKVRGHVDGRTVHTRRMPSGKRCSPNGEFDLKIVRALTCKGPKVKNCASVGIDLWPDGKGMVMNIKVVESFSPQVVRAELQNTNQKYMFRFALVENCGCPVSKVTAVSNGKQLVRLQMNNPCEHLFLRPLLESIFNVTKHCIIKTGTYKYEINIEKTAKEYFGGSFVYGELTFKSAMYSRDCNLSCVNLDVSMYPAKAS</sequence>